<gene>
    <name evidence="9" type="ORF">BABINDRAFT_160930</name>
</gene>
<dbReference type="Pfam" id="PF03178">
    <property type="entry name" value="CPSF_A"/>
    <property type="match status" value="1"/>
</dbReference>
<dbReference type="InterPro" id="IPR058543">
    <property type="entry name" value="Beta-prop_RSE1/DDB1/CPSF1_2nd"/>
</dbReference>
<evidence type="ECO:0000313" key="9">
    <source>
        <dbReference type="EMBL" id="ODQ80697.1"/>
    </source>
</evidence>
<feature type="domain" description="RSE1/DDB1/CPSF1 first beta-propeller" evidence="7">
    <location>
        <begin position="69"/>
        <end position="424"/>
    </location>
</feature>
<dbReference type="InterPro" id="IPR036322">
    <property type="entry name" value="WD40_repeat_dom_sf"/>
</dbReference>
<dbReference type="GO" id="GO:0005847">
    <property type="term" value="C:mRNA cleavage and polyadenylation specificity factor complex"/>
    <property type="evidence" value="ECO:0007669"/>
    <property type="project" value="EnsemblFungi"/>
</dbReference>
<name>A0A1E3QUR7_9ASCO</name>
<evidence type="ECO:0000259" key="7">
    <source>
        <dbReference type="Pfam" id="PF10433"/>
    </source>
</evidence>
<reference evidence="10" key="1">
    <citation type="submission" date="2016-05" db="EMBL/GenBank/DDBJ databases">
        <title>Comparative genomics of biotechnologically important yeasts.</title>
        <authorList>
            <consortium name="DOE Joint Genome Institute"/>
            <person name="Riley R."/>
            <person name="Haridas S."/>
            <person name="Wolfe K.H."/>
            <person name="Lopes M.R."/>
            <person name="Hittinger C.T."/>
            <person name="Goker M."/>
            <person name="Salamov A."/>
            <person name="Wisecaver J."/>
            <person name="Long T.M."/>
            <person name="Aerts A.L."/>
            <person name="Barry K."/>
            <person name="Choi C."/>
            <person name="Clum A."/>
            <person name="Coughlan A.Y."/>
            <person name="Deshpande S."/>
            <person name="Douglass A.P."/>
            <person name="Hanson S.J."/>
            <person name="Klenk H.-P."/>
            <person name="Labutti K."/>
            <person name="Lapidus A."/>
            <person name="Lindquist E."/>
            <person name="Lipzen A."/>
            <person name="Meier-Kolthoff J.P."/>
            <person name="Ohm R.A."/>
            <person name="Otillar R.P."/>
            <person name="Pangilinan J."/>
            <person name="Peng Y."/>
            <person name="Rokas A."/>
            <person name="Rosa C.A."/>
            <person name="Scheuner C."/>
            <person name="Sibirny A.A."/>
            <person name="Slot J.C."/>
            <person name="Stielow J.B."/>
            <person name="Sun H."/>
            <person name="Kurtzman C.P."/>
            <person name="Blackwell M."/>
            <person name="Grigoriev I.V."/>
            <person name="Jeffries T.W."/>
        </authorList>
    </citation>
    <scope>NUCLEOTIDE SEQUENCE [LARGE SCALE GENOMIC DNA]</scope>
    <source>
        <strain evidence="10">NRRL Y-12698</strain>
    </source>
</reference>
<accession>A0A1E3QUR7</accession>
<dbReference type="RefSeq" id="XP_018986025.1">
    <property type="nucleotide sequence ID" value="XM_019128544.1"/>
</dbReference>
<keyword evidence="5" id="KW-0539">Nucleus</keyword>
<dbReference type="PANTHER" id="PTHR10644">
    <property type="entry name" value="DNA REPAIR/RNA PROCESSING CPSF FAMILY"/>
    <property type="match status" value="1"/>
</dbReference>
<dbReference type="InterPro" id="IPR018846">
    <property type="entry name" value="Beta-prop_RSE1/DDB1/CPSF1_1st"/>
</dbReference>
<organism evidence="9 10">
    <name type="scientific">Babjeviella inositovora NRRL Y-12698</name>
    <dbReference type="NCBI Taxonomy" id="984486"/>
    <lineage>
        <taxon>Eukaryota</taxon>
        <taxon>Fungi</taxon>
        <taxon>Dikarya</taxon>
        <taxon>Ascomycota</taxon>
        <taxon>Saccharomycotina</taxon>
        <taxon>Pichiomycetes</taxon>
        <taxon>Serinales incertae sedis</taxon>
        <taxon>Babjeviella</taxon>
    </lineage>
</organism>
<evidence type="ECO:0000256" key="3">
    <source>
        <dbReference type="ARBA" id="ARBA00014577"/>
    </source>
</evidence>
<sequence>MEAYCQFIDPSSVSTAVTCRFTDPAQNDLLVSKGTLLQIFRVVERTAVVVEDDYTPANADDTFLDNEMVIETVNTTQRLKLLAQYKLDGLVLGLQKVRTTEASDLDYVVVHTKFAKLSILRWDALRHQITTVSLHYYDSWFESRTFDRPSEDQVADMVTLRVDPNSSCACVAYRDLLAVLPFQRADDEDEEAASSDAFTRPSFLVNCAELDASIKNIVLVEFLHNYKKPTLAILFLRTPSWAGYLPKAKDTLSYLVVSLDLAANASTVVMAVDHLPYDLYEIRPLRTPLNGSLLVGCNALLHIDSSGSTKSIALNVFAHEGTKVKYTRDQAALDLRLENCQIAEINRNNLLMVLETGAFHVVHFEVDGRLVKNVSIVPVPSNDYVGVQISSPSCIHRVGEIAGRDLLFIGNLTGASVLVACRGKETAPPSSVSAHVVPDDDLDLDDDLEDDLGENLDDGRIVFALQDSLINLGPVGNFTMAKTGVAKFKANLPNPNYQEVSIITTSGYGADGCLSILQPSIEPIINHSLRFTDVSRMWTLAPKTQNDNSYLITTDTATSKSEIFLINKAYENFTSKDFMNNEFTLTINLIDSDERIIHVTAGGIYLFDAADFKLIEQQKFEEADEFIVSATVSDAYILLTLNNGEAQIYEVTTRDPQKKAKKAKKALNFLKIEIPSILEDTLITHGFIADTKLFNALKLKASLKRGSDGGAKTAVDLAQKSKVFMLVTGDNRIIAFEREHRQKSYQLNHVNRLSNSLKLDWFDFNDNDEPDPFIKQIVLSSLGKDDEDDEYLTILTVGGEILMYKLFFDGTDFQFLKEKNLLITGAPENAYPLGTKIERKLAYLPNVNGHRCIFVSGIFPYWITKTLQSPPRIFRFTKMPALSFALFNSQELTNGFVYLDDNKNARICTIDDSFNYSLNWPVKQVMLSESVKSVTYHETSNTYVVATYKEIPYNCVDEDGLPIPGVDETKPPAKSYKGAIKLVSPINWTVIDLMELEDNEVPLKVESMFLEISPSNNQFNGFMPHNKKLKELIVFGTGIYRIEDLSANGGFQIMEIIDINPEPDRPETNHKFKEIFKESIKGAVTSLCEINGRFVVAQGQKIIVRDLQDDNTVTPVAFLDTDVYVTELKAFGNLLLLGDAMKSIKFVGFDAEPFRMITLGKDLQNLNVNCADFIVYDNDMFFLICDNDNILHLLQYNPDDPISMGGQRLIQKSSFCINSSTTCLKSLPKNEEIARGVPESNVFQCVGSNLDGSFYNVFPISETTYRRMYILQQQITDKELHHCGLNPRANRFGADSMINNYNSNSKPILDYDVIKGFASLSIDKRKLLTAKVGKNSDQEIWKDFVCFESTLKEL</sequence>
<evidence type="ECO:0000256" key="5">
    <source>
        <dbReference type="ARBA" id="ARBA00023242"/>
    </source>
</evidence>
<evidence type="ECO:0000256" key="2">
    <source>
        <dbReference type="ARBA" id="ARBA00007453"/>
    </source>
</evidence>
<dbReference type="OrthoDB" id="6109at2759"/>
<dbReference type="InterPro" id="IPR004871">
    <property type="entry name" value="RSE1/DDB1/CPSF1_C"/>
</dbReference>
<dbReference type="Gene3D" id="2.130.10.10">
    <property type="entry name" value="YVTN repeat-like/Quinoprotein amine dehydrogenase"/>
    <property type="match status" value="2"/>
</dbReference>
<protein>
    <recommendedName>
        <fullName evidence="3">DNA damage-binding protein 1</fullName>
    </recommendedName>
</protein>
<evidence type="ECO:0000259" key="6">
    <source>
        <dbReference type="Pfam" id="PF03178"/>
    </source>
</evidence>
<dbReference type="EMBL" id="KV454429">
    <property type="protein sequence ID" value="ODQ80697.1"/>
    <property type="molecule type" value="Genomic_DNA"/>
</dbReference>
<dbReference type="GO" id="GO:0003723">
    <property type="term" value="F:RNA binding"/>
    <property type="evidence" value="ECO:0007669"/>
    <property type="project" value="EnsemblFungi"/>
</dbReference>
<comment type="subcellular location">
    <subcellularLocation>
        <location evidence="1">Nucleus</location>
    </subcellularLocation>
</comment>
<keyword evidence="10" id="KW-1185">Reference proteome</keyword>
<evidence type="ECO:0000313" key="10">
    <source>
        <dbReference type="Proteomes" id="UP000094336"/>
    </source>
</evidence>
<dbReference type="SUPFAM" id="SSF50978">
    <property type="entry name" value="WD40 repeat-like"/>
    <property type="match status" value="1"/>
</dbReference>
<dbReference type="GO" id="GO:0006397">
    <property type="term" value="P:mRNA processing"/>
    <property type="evidence" value="ECO:0007669"/>
    <property type="project" value="UniProtKB-KW"/>
</dbReference>
<dbReference type="Pfam" id="PF23726">
    <property type="entry name" value="Beta-prop_RSE1_2nd"/>
    <property type="match status" value="1"/>
</dbReference>
<comment type="similarity">
    <text evidence="2">Belongs to the DDB1 family.</text>
</comment>
<dbReference type="InterPro" id="IPR015943">
    <property type="entry name" value="WD40/YVTN_repeat-like_dom_sf"/>
</dbReference>
<dbReference type="Pfam" id="PF10433">
    <property type="entry name" value="Beta-prop_RSE1_1st"/>
    <property type="match status" value="1"/>
</dbReference>
<evidence type="ECO:0000256" key="1">
    <source>
        <dbReference type="ARBA" id="ARBA00004123"/>
    </source>
</evidence>
<evidence type="ECO:0000256" key="4">
    <source>
        <dbReference type="ARBA" id="ARBA00022664"/>
    </source>
</evidence>
<keyword evidence="4" id="KW-0507">mRNA processing</keyword>
<dbReference type="GO" id="GO:0006369">
    <property type="term" value="P:termination of RNA polymerase II transcription"/>
    <property type="evidence" value="ECO:0007669"/>
    <property type="project" value="EnsemblFungi"/>
</dbReference>
<feature type="domain" description="RSE1/DDB1/CPSF1 second beta-propeller" evidence="8">
    <location>
        <begin position="527"/>
        <end position="910"/>
    </location>
</feature>
<dbReference type="GeneID" id="30146397"/>
<evidence type="ECO:0000259" key="8">
    <source>
        <dbReference type="Pfam" id="PF23726"/>
    </source>
</evidence>
<dbReference type="InterPro" id="IPR050358">
    <property type="entry name" value="RSE1/DDB1/CFT1"/>
</dbReference>
<feature type="domain" description="RSE1/DDB1/CPSF1 C-terminal" evidence="6">
    <location>
        <begin position="978"/>
        <end position="1318"/>
    </location>
</feature>
<proteinExistence type="inferred from homology"/>
<dbReference type="STRING" id="984486.A0A1E3QUR7"/>
<dbReference type="SUPFAM" id="SSF50998">
    <property type="entry name" value="Quinoprotein alcohol dehydrogenase-like"/>
    <property type="match status" value="1"/>
</dbReference>
<dbReference type="InterPro" id="IPR011047">
    <property type="entry name" value="Quinoprotein_ADH-like_sf"/>
</dbReference>
<dbReference type="Proteomes" id="UP000094336">
    <property type="component" value="Unassembled WGS sequence"/>
</dbReference>